<dbReference type="RefSeq" id="WP_177010832.1">
    <property type="nucleotide sequence ID" value="NZ_JACARV010000063.1"/>
</dbReference>
<evidence type="ECO:0000313" key="1">
    <source>
        <dbReference type="EMBL" id="NWC82534.1"/>
    </source>
</evidence>
<organism evidence="1 2">
    <name type="scientific">Pseudomonas putida</name>
    <name type="common">Arthrobacter siderocapsulatus</name>
    <dbReference type="NCBI Taxonomy" id="303"/>
    <lineage>
        <taxon>Bacteria</taxon>
        <taxon>Pseudomonadati</taxon>
        <taxon>Pseudomonadota</taxon>
        <taxon>Gammaproteobacteria</taxon>
        <taxon>Pseudomonadales</taxon>
        <taxon>Pseudomonadaceae</taxon>
        <taxon>Pseudomonas</taxon>
    </lineage>
</organism>
<evidence type="ECO:0000313" key="2">
    <source>
        <dbReference type="Proteomes" id="UP000542695"/>
    </source>
</evidence>
<sequence>MSDWMGLEITLGLGSIVLGILAGRVSAWVACWLPAILEQQWQRDARELLGLDLDGALQASNDRISGAWNLGRANRLRCLVVRGDGALWANHSGILCPAVHLVSSGFELDRQ</sequence>
<dbReference type="EMBL" id="JACARV010000063">
    <property type="protein sequence ID" value="NWC82534.1"/>
    <property type="molecule type" value="Genomic_DNA"/>
</dbReference>
<name>A0A7Y8D3C5_PSEPU</name>
<accession>A0A7Y8D3C5</accession>
<protein>
    <submittedName>
        <fullName evidence="1">Uncharacterized protein</fullName>
    </submittedName>
</protein>
<gene>
    <name evidence="1" type="ORF">HX798_19915</name>
</gene>
<reference evidence="1 2" key="1">
    <citation type="submission" date="2020-04" db="EMBL/GenBank/DDBJ databases">
        <title>Molecular characterization of pseudomonads from Agaricus bisporus reveal novel blotch 2 pathogens in Western Europe.</title>
        <authorList>
            <person name="Taparia T."/>
            <person name="Krijger M."/>
            <person name="Haynes E."/>
            <person name="Elpinstone J.G."/>
            <person name="Noble R."/>
            <person name="Van Der Wolf J."/>
        </authorList>
    </citation>
    <scope>NUCLEOTIDE SEQUENCE [LARGE SCALE GENOMIC DNA]</scope>
    <source>
        <strain evidence="1 2">P7765</strain>
    </source>
</reference>
<dbReference type="AlphaFoldDB" id="A0A7Y8D3C5"/>
<proteinExistence type="predicted"/>
<dbReference type="Proteomes" id="UP000542695">
    <property type="component" value="Unassembled WGS sequence"/>
</dbReference>
<comment type="caution">
    <text evidence="1">The sequence shown here is derived from an EMBL/GenBank/DDBJ whole genome shotgun (WGS) entry which is preliminary data.</text>
</comment>